<dbReference type="GO" id="GO:0047001">
    <property type="term" value="F:2-dehydro-3-deoxy-D-gluconate 5-dehydrogenase activity"/>
    <property type="evidence" value="ECO:0007669"/>
    <property type="project" value="UniProtKB-EC"/>
</dbReference>
<dbReference type="SUPFAM" id="SSF51735">
    <property type="entry name" value="NAD(P)-binding Rossmann-fold domains"/>
    <property type="match status" value="1"/>
</dbReference>
<comment type="similarity">
    <text evidence="1">Belongs to the short-chain dehydrogenases/reductases (SDR) family.</text>
</comment>
<dbReference type="Proteomes" id="UP000270743">
    <property type="component" value="Unassembled WGS sequence"/>
</dbReference>
<dbReference type="PRINTS" id="PR00080">
    <property type="entry name" value="SDRFAMILY"/>
</dbReference>
<dbReference type="EC" id="1.1.1.127" evidence="2"/>
<dbReference type="Pfam" id="PF13561">
    <property type="entry name" value="adh_short_C2"/>
    <property type="match status" value="1"/>
</dbReference>
<keyword evidence="2" id="KW-0560">Oxidoreductase</keyword>
<dbReference type="GO" id="GO:0048038">
    <property type="term" value="F:quinone binding"/>
    <property type="evidence" value="ECO:0007669"/>
    <property type="project" value="TreeGrafter"/>
</dbReference>
<dbReference type="FunFam" id="3.40.50.720:FF:000084">
    <property type="entry name" value="Short-chain dehydrogenase reductase"/>
    <property type="match status" value="1"/>
</dbReference>
<dbReference type="AlphaFoldDB" id="A0A447IT40"/>
<protein>
    <submittedName>
        <fullName evidence="2">2-dehydro-3-deoxy-D-gluconate 5-dehydrogenase</fullName>
        <ecNumber evidence="2">1.1.1.127</ecNumber>
    </submittedName>
</protein>
<dbReference type="InterPro" id="IPR002347">
    <property type="entry name" value="SDR_fam"/>
</dbReference>
<name>A0A447IT40_9RHOB</name>
<dbReference type="EMBL" id="UZWE01000071">
    <property type="protein sequence ID" value="VDS10643.1"/>
    <property type="molecule type" value="Genomic_DNA"/>
</dbReference>
<dbReference type="Gene3D" id="3.40.50.720">
    <property type="entry name" value="NAD(P)-binding Rossmann-like Domain"/>
    <property type="match status" value="1"/>
</dbReference>
<dbReference type="GO" id="GO:0006633">
    <property type="term" value="P:fatty acid biosynthetic process"/>
    <property type="evidence" value="ECO:0007669"/>
    <property type="project" value="TreeGrafter"/>
</dbReference>
<sequence>MLPFEGQVVVITGGAGAIGLATAHLLGEQGARIALWDANAAALENAIAELSGRGVQCTSHAGDLSDESQVETALAAALTAYGRVDMLVTSVGVSPREDAISQKLSTWQRSLDVNMTSIFLASRAVVREMIERGIKGRIVHLGSIMGLSGGGLYPNLAYHATKGALVNMTRAMACEWADHGVRVNSVAPTWVDTPFIGALKADAEAMQRISEVTPLGRLATPDEVAHSIAFLLSSHSAMITGHTLPVDGGFLAK</sequence>
<evidence type="ECO:0000256" key="1">
    <source>
        <dbReference type="ARBA" id="ARBA00006484"/>
    </source>
</evidence>
<dbReference type="InterPro" id="IPR036291">
    <property type="entry name" value="NAD(P)-bd_dom_sf"/>
</dbReference>
<evidence type="ECO:0000313" key="2">
    <source>
        <dbReference type="EMBL" id="VDS10643.1"/>
    </source>
</evidence>
<dbReference type="PRINTS" id="PR00081">
    <property type="entry name" value="GDHRDH"/>
</dbReference>
<keyword evidence="3" id="KW-1185">Reference proteome</keyword>
<evidence type="ECO:0000313" key="3">
    <source>
        <dbReference type="Proteomes" id="UP000270743"/>
    </source>
</evidence>
<dbReference type="PANTHER" id="PTHR42760">
    <property type="entry name" value="SHORT-CHAIN DEHYDROGENASES/REDUCTASES FAMILY MEMBER"/>
    <property type="match status" value="1"/>
</dbReference>
<proteinExistence type="inferred from homology"/>
<gene>
    <name evidence="2" type="primary">kduD_2</name>
    <name evidence="2" type="ORF">PARHAE_03861</name>
</gene>
<reference evidence="2 3" key="1">
    <citation type="submission" date="2018-12" db="EMBL/GenBank/DDBJ databases">
        <authorList>
            <person name="Criscuolo A."/>
        </authorList>
    </citation>
    <scope>NUCLEOTIDE SEQUENCE [LARGE SCALE GENOMIC DNA]</scope>
    <source>
        <strain evidence="2">ACIP1116241</strain>
    </source>
</reference>
<dbReference type="CDD" id="cd05233">
    <property type="entry name" value="SDR_c"/>
    <property type="match status" value="1"/>
</dbReference>
<organism evidence="2 3">
    <name type="scientific">Paracoccus haematequi</name>
    <dbReference type="NCBI Taxonomy" id="2491866"/>
    <lineage>
        <taxon>Bacteria</taxon>
        <taxon>Pseudomonadati</taxon>
        <taxon>Pseudomonadota</taxon>
        <taxon>Alphaproteobacteria</taxon>
        <taxon>Rhodobacterales</taxon>
        <taxon>Paracoccaceae</taxon>
        <taxon>Paracoccus</taxon>
    </lineage>
</organism>
<accession>A0A447IT40</accession>
<dbReference type="PANTHER" id="PTHR42760:SF122">
    <property type="entry name" value="NAD(P)-BINDING PROTEIN"/>
    <property type="match status" value="1"/>
</dbReference>